<dbReference type="PANTHER" id="PTHR12231">
    <property type="entry name" value="CTX-RELATED TYPE I TRANSMEMBRANE PROTEIN"/>
    <property type="match status" value="1"/>
</dbReference>
<dbReference type="PANTHER" id="PTHR12231:SF247">
    <property type="entry name" value="DPR-INTERACTING PROTEIN DELTA, ISOFORM D"/>
    <property type="match status" value="1"/>
</dbReference>
<evidence type="ECO:0000313" key="11">
    <source>
        <dbReference type="Proteomes" id="UP001286313"/>
    </source>
</evidence>
<keyword evidence="11" id="KW-1185">Reference proteome</keyword>
<evidence type="ECO:0000256" key="3">
    <source>
        <dbReference type="ARBA" id="ARBA00022729"/>
    </source>
</evidence>
<reference evidence="10" key="1">
    <citation type="submission" date="2023-10" db="EMBL/GenBank/DDBJ databases">
        <title>Genome assemblies of two species of porcelain crab, Petrolisthes cinctipes and Petrolisthes manimaculis (Anomura: Porcellanidae).</title>
        <authorList>
            <person name="Angst P."/>
        </authorList>
    </citation>
    <scope>NUCLEOTIDE SEQUENCE</scope>
    <source>
        <strain evidence="10">PB745_01</strain>
        <tissue evidence="10">Gill</tissue>
    </source>
</reference>
<gene>
    <name evidence="10" type="ORF">Pcinc_008336</name>
</gene>
<dbReference type="Gene3D" id="2.60.40.10">
    <property type="entry name" value="Immunoglobulins"/>
    <property type="match status" value="2"/>
</dbReference>
<dbReference type="InterPro" id="IPR013106">
    <property type="entry name" value="Ig_V-set"/>
</dbReference>
<evidence type="ECO:0000256" key="8">
    <source>
        <dbReference type="ARBA" id="ARBA00023319"/>
    </source>
</evidence>
<dbReference type="PROSITE" id="PS50835">
    <property type="entry name" value="IG_LIKE"/>
    <property type="match status" value="1"/>
</dbReference>
<keyword evidence="6" id="KW-1015">Disulfide bond</keyword>
<dbReference type="SUPFAM" id="SSF48726">
    <property type="entry name" value="Immunoglobulin"/>
    <property type="match status" value="2"/>
</dbReference>
<dbReference type="SMART" id="SM00409">
    <property type="entry name" value="IG"/>
    <property type="match status" value="2"/>
</dbReference>
<evidence type="ECO:0000256" key="5">
    <source>
        <dbReference type="ARBA" id="ARBA00023136"/>
    </source>
</evidence>
<keyword evidence="3" id="KW-0732">Signal</keyword>
<dbReference type="FunFam" id="2.60.40.10:FF:000328">
    <property type="entry name" value="CLUMA_CG000981, isoform A"/>
    <property type="match status" value="1"/>
</dbReference>
<dbReference type="InterPro" id="IPR051170">
    <property type="entry name" value="Neural/epithelial_adhesion"/>
</dbReference>
<keyword evidence="4" id="KW-0677">Repeat</keyword>
<keyword evidence="2" id="KW-1003">Cell membrane</keyword>
<comment type="caution">
    <text evidence="10">The sequence shown here is derived from an EMBL/GenBank/DDBJ whole genome shotgun (WGS) entry which is preliminary data.</text>
</comment>
<dbReference type="GO" id="GO:0043005">
    <property type="term" value="C:neuron projection"/>
    <property type="evidence" value="ECO:0007669"/>
    <property type="project" value="TreeGrafter"/>
</dbReference>
<protein>
    <recommendedName>
        <fullName evidence="9">Ig-like domain-containing protein</fullName>
    </recommendedName>
</protein>
<dbReference type="SMART" id="SM00408">
    <property type="entry name" value="IGc2"/>
    <property type="match status" value="1"/>
</dbReference>
<dbReference type="InterPro" id="IPR003598">
    <property type="entry name" value="Ig_sub2"/>
</dbReference>
<dbReference type="InterPro" id="IPR007110">
    <property type="entry name" value="Ig-like_dom"/>
</dbReference>
<evidence type="ECO:0000256" key="6">
    <source>
        <dbReference type="ARBA" id="ARBA00023157"/>
    </source>
</evidence>
<dbReference type="Pfam" id="PF13927">
    <property type="entry name" value="Ig_3"/>
    <property type="match status" value="1"/>
</dbReference>
<dbReference type="Proteomes" id="UP001286313">
    <property type="component" value="Unassembled WGS sequence"/>
</dbReference>
<dbReference type="GO" id="GO:0005886">
    <property type="term" value="C:plasma membrane"/>
    <property type="evidence" value="ECO:0007669"/>
    <property type="project" value="UniProtKB-SubCell"/>
</dbReference>
<keyword evidence="5" id="KW-0472">Membrane</keyword>
<evidence type="ECO:0000256" key="7">
    <source>
        <dbReference type="ARBA" id="ARBA00023180"/>
    </source>
</evidence>
<evidence type="ECO:0000259" key="9">
    <source>
        <dbReference type="PROSITE" id="PS50835"/>
    </source>
</evidence>
<evidence type="ECO:0000313" key="10">
    <source>
        <dbReference type="EMBL" id="KAK3887632.1"/>
    </source>
</evidence>
<proteinExistence type="predicted"/>
<evidence type="ECO:0000256" key="1">
    <source>
        <dbReference type="ARBA" id="ARBA00004236"/>
    </source>
</evidence>
<name>A0AAE1KXP4_PETCI</name>
<dbReference type="AlphaFoldDB" id="A0AAE1KXP4"/>
<dbReference type="Pfam" id="PF07686">
    <property type="entry name" value="V-set"/>
    <property type="match status" value="1"/>
</dbReference>
<sequence>MHLNRVMLLTIDKTTITLIPRFRVTRDDHSTWTLHIQDVHPEDTGYYVCQVNMEPVINQVGYLQVVVPPQFVDESSSPSHVSVQESHDVRLVCRATGVPKPTIRWTREDTLPITTAKGTKVDQIDSMELLLKGVTRKDMGAYLCIARNKVPPSISKRIVLEVQCEY</sequence>
<dbReference type="EMBL" id="JAWQEG010000621">
    <property type="protein sequence ID" value="KAK3887632.1"/>
    <property type="molecule type" value="Genomic_DNA"/>
</dbReference>
<dbReference type="InterPro" id="IPR013783">
    <property type="entry name" value="Ig-like_fold"/>
</dbReference>
<keyword evidence="7" id="KW-0325">Glycoprotein</keyword>
<evidence type="ECO:0000256" key="2">
    <source>
        <dbReference type="ARBA" id="ARBA00022475"/>
    </source>
</evidence>
<evidence type="ECO:0000256" key="4">
    <source>
        <dbReference type="ARBA" id="ARBA00022737"/>
    </source>
</evidence>
<accession>A0AAE1KXP4</accession>
<organism evidence="10 11">
    <name type="scientific">Petrolisthes cinctipes</name>
    <name type="common">Flat porcelain crab</name>
    <dbReference type="NCBI Taxonomy" id="88211"/>
    <lineage>
        <taxon>Eukaryota</taxon>
        <taxon>Metazoa</taxon>
        <taxon>Ecdysozoa</taxon>
        <taxon>Arthropoda</taxon>
        <taxon>Crustacea</taxon>
        <taxon>Multicrustacea</taxon>
        <taxon>Malacostraca</taxon>
        <taxon>Eumalacostraca</taxon>
        <taxon>Eucarida</taxon>
        <taxon>Decapoda</taxon>
        <taxon>Pleocyemata</taxon>
        <taxon>Anomura</taxon>
        <taxon>Galatheoidea</taxon>
        <taxon>Porcellanidae</taxon>
        <taxon>Petrolisthes</taxon>
    </lineage>
</organism>
<comment type="subcellular location">
    <subcellularLocation>
        <location evidence="1">Cell membrane</location>
    </subcellularLocation>
</comment>
<feature type="domain" description="Ig-like" evidence="9">
    <location>
        <begin position="69"/>
        <end position="155"/>
    </location>
</feature>
<dbReference type="InterPro" id="IPR003599">
    <property type="entry name" value="Ig_sub"/>
</dbReference>
<keyword evidence="8" id="KW-0393">Immunoglobulin domain</keyword>
<dbReference type="InterPro" id="IPR036179">
    <property type="entry name" value="Ig-like_dom_sf"/>
</dbReference>